<dbReference type="InterPro" id="IPR038148">
    <property type="entry name" value="Tn1545/Tn916_Xis"/>
</dbReference>
<dbReference type="Proteomes" id="UP000284742">
    <property type="component" value="Unassembled WGS sequence"/>
</dbReference>
<comment type="caution">
    <text evidence="1">The sequence shown here is derived from an EMBL/GenBank/DDBJ whole genome shotgun (WGS) entry which is preliminary data.</text>
</comment>
<sequence>MAGEIEVQVKDKFCLTIDEASEYFNIGEKKMRKLVAENMDSGFVIQNGVKVLIKRKRFEAFLDDLSAI</sequence>
<dbReference type="Gene3D" id="3.90.105.50">
    <property type="match status" value="1"/>
</dbReference>
<dbReference type="Pfam" id="PF09035">
    <property type="entry name" value="Tn916-Xis"/>
    <property type="match status" value="1"/>
</dbReference>
<evidence type="ECO:0000313" key="1">
    <source>
        <dbReference type="EMBL" id="RHC03741.1"/>
    </source>
</evidence>
<organism evidence="1 2">
    <name type="scientific">Dorea formicigenerans</name>
    <dbReference type="NCBI Taxonomy" id="39486"/>
    <lineage>
        <taxon>Bacteria</taxon>
        <taxon>Bacillati</taxon>
        <taxon>Bacillota</taxon>
        <taxon>Clostridia</taxon>
        <taxon>Lachnospirales</taxon>
        <taxon>Lachnospiraceae</taxon>
        <taxon>Dorea</taxon>
    </lineage>
</organism>
<protein>
    <submittedName>
        <fullName evidence="1">Excisionase</fullName>
    </submittedName>
</protein>
<dbReference type="RefSeq" id="WP_118359677.1">
    <property type="nucleotide sequence ID" value="NZ_QSHK01000013.1"/>
</dbReference>
<dbReference type="AlphaFoldDB" id="A0A413YHA4"/>
<accession>A0A413YHA4</accession>
<name>A0A413YHA4_9FIRM</name>
<evidence type="ECO:0000313" key="2">
    <source>
        <dbReference type="Proteomes" id="UP000284742"/>
    </source>
</evidence>
<dbReference type="InterPro" id="IPR015122">
    <property type="entry name" value="Tn916-Xis"/>
</dbReference>
<reference evidence="1 2" key="1">
    <citation type="submission" date="2018-08" db="EMBL/GenBank/DDBJ databases">
        <title>A genome reference for cultivated species of the human gut microbiota.</title>
        <authorList>
            <person name="Zou Y."/>
            <person name="Xue W."/>
            <person name="Luo G."/>
        </authorList>
    </citation>
    <scope>NUCLEOTIDE SEQUENCE [LARGE SCALE GENOMIC DNA]</scope>
    <source>
        <strain evidence="1 2">AM37-5</strain>
    </source>
</reference>
<dbReference type="EMBL" id="QSHK01000013">
    <property type="protein sequence ID" value="RHC03741.1"/>
    <property type="molecule type" value="Genomic_DNA"/>
</dbReference>
<proteinExistence type="predicted"/>
<gene>
    <name evidence="1" type="ORF">DW860_14155</name>
</gene>